<dbReference type="InterPro" id="IPR007696">
    <property type="entry name" value="DNA_mismatch_repair_MutS_core"/>
</dbReference>
<dbReference type="SMART" id="SM00534">
    <property type="entry name" value="MUTSac"/>
    <property type="match status" value="1"/>
</dbReference>
<evidence type="ECO:0000313" key="7">
    <source>
        <dbReference type="EMBL" id="RZM17504.1"/>
    </source>
</evidence>
<dbReference type="Proteomes" id="UP000292818">
    <property type="component" value="Unassembled WGS sequence"/>
</dbReference>
<accession>A0A4Q7DYH3</accession>
<dbReference type="GO" id="GO:0016887">
    <property type="term" value="F:ATP hydrolysis activity"/>
    <property type="evidence" value="ECO:0007669"/>
    <property type="project" value="InterPro"/>
</dbReference>
<dbReference type="PROSITE" id="PS00486">
    <property type="entry name" value="DNA_MISMATCH_REPAIR_2"/>
    <property type="match status" value="1"/>
</dbReference>
<evidence type="ECO:0000259" key="6">
    <source>
        <dbReference type="PROSITE" id="PS00486"/>
    </source>
</evidence>
<protein>
    <submittedName>
        <fullName evidence="7">MutS domain V protein</fullName>
    </submittedName>
</protein>
<dbReference type="SMART" id="SM00533">
    <property type="entry name" value="MUTSd"/>
    <property type="match status" value="1"/>
</dbReference>
<organism evidence="7 8">
    <name type="scientific">Lactobacillus delbrueckii</name>
    <dbReference type="NCBI Taxonomy" id="1584"/>
    <lineage>
        <taxon>Bacteria</taxon>
        <taxon>Bacillati</taxon>
        <taxon>Bacillota</taxon>
        <taxon>Bacilli</taxon>
        <taxon>Lactobacillales</taxon>
        <taxon>Lactobacillaceae</taxon>
        <taxon>Lactobacillus</taxon>
    </lineage>
</organism>
<dbReference type="GO" id="GO:0005524">
    <property type="term" value="F:ATP binding"/>
    <property type="evidence" value="ECO:0007669"/>
    <property type="project" value="UniProtKB-KW"/>
</dbReference>
<keyword evidence="4" id="KW-0238">DNA-binding</keyword>
<dbReference type="PANTHER" id="PTHR48466:SF2">
    <property type="entry name" value="OS10G0509000 PROTEIN"/>
    <property type="match status" value="1"/>
</dbReference>
<dbReference type="SUPFAM" id="SSF48334">
    <property type="entry name" value="DNA repair protein MutS, domain III"/>
    <property type="match status" value="1"/>
</dbReference>
<sequence length="635" mass="71213">MTEFFENNQLQFAQVLTQVAYYAKSPEARNLLLQAQPLTKPAAVTHLLDETEEGTRLLERSLQLPFVSSDSLLPLINRAQKGLLLSADDLEKVADYLRVCELLQRFLYREKDLVPILNSYGEELQLFPKLVEQIYQSIEHGQVVDSADRDLRRLRRQEQELSQEIKDTAGKLLQSKKVSQSLQEQRLVEKDGHLTLPVKSSFKKAIAGRIIAYSANGQTAFILPRKLDQLSSEKIAVKGQIEAIEAMILGQLTAAVYEESPGLLRNIDVVAAIDQIMARARYSRELNGKRARLNQTNQLLLRGMRHPLLRNPVPLDLEIKPPVRGLIITGPNAGGKTATLKNCGLAIMMTEIGLFLPSREICDIPVSQQIFSQIGDQQDLDNSLSTFSAEMTNIAKIVTHAQSRSLVLLDELGSGTDPDEGAAIAISVLQALQLKGCLVLATTHYSRIKDYAVKHPNYRTASMDFNADTLTPTYRLLLDQVGQSRAFWIAQKVGMPKEIIDQAQKVLAGQLPLSSSTVVLKEKATSKIVKTHFCKGDVVYAGDLEREGIFYALEANQTWAKIFVNKQFSVIPVKRLKLRRKAADLYPEGYNLNLLFISDWQEYKFNKDLNRGSKKAYKKLVKHEQEVKSNSSKNS</sequence>
<evidence type="ECO:0000256" key="4">
    <source>
        <dbReference type="ARBA" id="ARBA00023125"/>
    </source>
</evidence>
<dbReference type="InterPro" id="IPR027417">
    <property type="entry name" value="P-loop_NTPase"/>
</dbReference>
<dbReference type="GO" id="GO:0030983">
    <property type="term" value="F:mismatched DNA binding"/>
    <property type="evidence" value="ECO:0007669"/>
    <property type="project" value="InterPro"/>
</dbReference>
<dbReference type="Gene3D" id="3.40.50.300">
    <property type="entry name" value="P-loop containing nucleotide triphosphate hydrolases"/>
    <property type="match status" value="1"/>
</dbReference>
<dbReference type="InterPro" id="IPR036187">
    <property type="entry name" value="DNA_mismatch_repair_MutS_sf"/>
</dbReference>
<dbReference type="AlphaFoldDB" id="A0A4Q7DYH3"/>
<proteinExistence type="predicted"/>
<dbReference type="InterPro" id="IPR000432">
    <property type="entry name" value="DNA_mismatch_repair_MutS_C"/>
</dbReference>
<dbReference type="InterPro" id="IPR045076">
    <property type="entry name" value="MutS"/>
</dbReference>
<dbReference type="Pfam" id="PF00488">
    <property type="entry name" value="MutS_V"/>
    <property type="match status" value="1"/>
</dbReference>
<feature type="domain" description="DNA mismatch repair proteins mutS family" evidence="6">
    <location>
        <begin position="405"/>
        <end position="421"/>
    </location>
</feature>
<dbReference type="EMBL" id="SETJ01000008">
    <property type="protein sequence ID" value="RZM17504.1"/>
    <property type="molecule type" value="Genomic_DNA"/>
</dbReference>
<dbReference type="SUPFAM" id="SSF52540">
    <property type="entry name" value="P-loop containing nucleoside triphosphate hydrolases"/>
    <property type="match status" value="1"/>
</dbReference>
<evidence type="ECO:0000256" key="1">
    <source>
        <dbReference type="ARBA" id="ARBA00022741"/>
    </source>
</evidence>
<keyword evidence="1" id="KW-0547">Nucleotide-binding</keyword>
<dbReference type="RefSeq" id="WP_130137150.1">
    <property type="nucleotide sequence ID" value="NZ_SETJ01000008.1"/>
</dbReference>
<keyword evidence="2" id="KW-0540">Nuclease</keyword>
<evidence type="ECO:0000256" key="2">
    <source>
        <dbReference type="ARBA" id="ARBA00022759"/>
    </source>
</evidence>
<dbReference type="GO" id="GO:0045910">
    <property type="term" value="P:negative regulation of DNA recombination"/>
    <property type="evidence" value="ECO:0007669"/>
    <property type="project" value="InterPro"/>
</dbReference>
<name>A0A4Q7DYH3_9LACO</name>
<dbReference type="NCBIfam" id="TIGR01069">
    <property type="entry name" value="mutS2"/>
    <property type="match status" value="1"/>
</dbReference>
<reference evidence="7 8" key="1">
    <citation type="submission" date="2019-01" db="EMBL/GenBank/DDBJ databases">
        <title>Colonization of the human gut by bovine bacteria present in Parmesan cheese.</title>
        <authorList>
            <person name="Lugli G.A."/>
            <person name="Milani C."/>
        </authorList>
    </citation>
    <scope>NUCLEOTIDE SEQUENCE [LARGE SCALE GENOMIC DNA]</scope>
    <source>
        <strain evidence="7 8">LDELB18P1</strain>
    </source>
</reference>
<dbReference type="GO" id="GO:0006298">
    <property type="term" value="P:mismatch repair"/>
    <property type="evidence" value="ECO:0007669"/>
    <property type="project" value="InterPro"/>
</dbReference>
<keyword evidence="2" id="KW-0255">Endonuclease</keyword>
<comment type="caution">
    <text evidence="7">The sequence shown here is derived from an EMBL/GenBank/DDBJ whole genome shotgun (WGS) entry which is preliminary data.</text>
</comment>
<dbReference type="GO" id="GO:0004519">
    <property type="term" value="F:endonuclease activity"/>
    <property type="evidence" value="ECO:0007669"/>
    <property type="project" value="UniProtKB-KW"/>
</dbReference>
<dbReference type="PANTHER" id="PTHR48466">
    <property type="entry name" value="OS10G0509000 PROTEIN-RELATED"/>
    <property type="match status" value="1"/>
</dbReference>
<feature type="coiled-coil region" evidence="5">
    <location>
        <begin position="144"/>
        <end position="171"/>
    </location>
</feature>
<evidence type="ECO:0000313" key="8">
    <source>
        <dbReference type="Proteomes" id="UP000292818"/>
    </source>
</evidence>
<evidence type="ECO:0000256" key="3">
    <source>
        <dbReference type="ARBA" id="ARBA00022840"/>
    </source>
</evidence>
<keyword evidence="5" id="KW-0175">Coiled coil</keyword>
<dbReference type="InterPro" id="IPR005747">
    <property type="entry name" value="MutS2"/>
</dbReference>
<evidence type="ECO:0000256" key="5">
    <source>
        <dbReference type="SAM" id="Coils"/>
    </source>
</evidence>
<keyword evidence="2" id="KW-0378">Hydrolase</keyword>
<keyword evidence="3" id="KW-0067">ATP-binding</keyword>
<dbReference type="GO" id="GO:0140664">
    <property type="term" value="F:ATP-dependent DNA damage sensor activity"/>
    <property type="evidence" value="ECO:0007669"/>
    <property type="project" value="InterPro"/>
</dbReference>
<gene>
    <name evidence="7" type="ORF">LDELB18P1_0082</name>
</gene>